<keyword evidence="7" id="KW-1185">Reference proteome</keyword>
<dbReference type="InterPro" id="IPR008146">
    <property type="entry name" value="Gln_synth_cat_dom"/>
</dbReference>
<sequence length="734" mass="82336">MTMTDLKESVSSLRNRATSRNPRKFTVPLDNMGQTKRVSEYYGELTFDFKTSEDISDTTKREIIKALDEGRGIKKEHAEAVAKAVTDWAVSNGATHFCHWFQPLTGGTAEKHDAFFSFNKEGKAIERLSASQLMQGEPDASSFPNGGSRSTFEARGYTTWDLTSPMFLIETVNGRTLYIPTAFVSYLGESLDIKTPLLKSISALGPAATKFLKLAGHTQSSSVHVTCGAEQEYFLIDKAFYYARPDLVMTGRTLFGALTTRNQQLEDHYFGLVPDRVLAFMQEFDYELHRLGIPSKTRHNEVAPGQFEMAPIFTEANVASDNNQIVMTTMRRIAEKHDMMVLLHEKPFAGINGSGKHVNWSMSDDTGLNLLEPGSEPQSNLRFLATVAIIVEALHRYANPLRMAISGAGNDHRLGANEAPPSIISAYLGDTIDKIFHAIMEDKSFEPTSNNVLNLGTNQLAHLLKDNTDRNRTSPFAFTGNKFEFRAVGSSHAIGLPMTILNAAVTDIFIEANSFLETEQGRGQTVDQSLMSLIKKFMTTSQKAVFNGDGYSKEWVAEAARRGLPNLRTTPEALKTMTDKNAYSFLVRNGIFHESEIETRYNILLERYIKIREIEFETMIDMIHQFVIPSGLEYKTMLTKIIKGQKEMGVPASNFEMDAYKKVSAKIDEVYVLAANLYKELGEDHSNHQKYAEKIATELMTTVTTMAGICNELEDLIPNQFYTLPKYYDMLFLR</sequence>
<proteinExistence type="inferred from homology"/>
<dbReference type="InterPro" id="IPR052725">
    <property type="entry name" value="GS_Type-3"/>
</dbReference>
<dbReference type="InterPro" id="IPR027303">
    <property type="entry name" value="Gln_synth_gly_rich_site"/>
</dbReference>
<reference evidence="6 7" key="1">
    <citation type="submission" date="2023-11" db="EMBL/GenBank/DDBJ databases">
        <title>A Novel Polar Bacteriovorax (B. antarcticus) Isolated from the Biocrust in Antarctica.</title>
        <authorList>
            <person name="Mun W."/>
            <person name="Choi S.Y."/>
            <person name="Mitchell R.J."/>
        </authorList>
    </citation>
    <scope>NUCLEOTIDE SEQUENCE [LARGE SCALE GENOMIC DNA]</scope>
    <source>
        <strain evidence="6 7">PP10</strain>
    </source>
</reference>
<dbReference type="Gene3D" id="3.30.590.10">
    <property type="entry name" value="Glutamine synthetase/guanido kinase, catalytic domain"/>
    <property type="match status" value="1"/>
</dbReference>
<feature type="region of interest" description="Disordered" evidence="3">
    <location>
        <begin position="1"/>
        <end position="29"/>
    </location>
</feature>
<dbReference type="InterPro" id="IPR008147">
    <property type="entry name" value="Gln_synt_N"/>
</dbReference>
<dbReference type="InterPro" id="IPR040577">
    <property type="entry name" value="Gln-synt_C"/>
</dbReference>
<dbReference type="PROSITE" id="PS51987">
    <property type="entry name" value="GS_CATALYTIC"/>
    <property type="match status" value="1"/>
</dbReference>
<evidence type="ECO:0000313" key="7">
    <source>
        <dbReference type="Proteomes" id="UP001302274"/>
    </source>
</evidence>
<evidence type="ECO:0000256" key="3">
    <source>
        <dbReference type="SAM" id="MobiDB-lite"/>
    </source>
</evidence>
<dbReference type="InterPro" id="IPR022147">
    <property type="entry name" value="GSIII_N"/>
</dbReference>
<evidence type="ECO:0000256" key="2">
    <source>
        <dbReference type="RuleBase" id="RU000384"/>
    </source>
</evidence>
<dbReference type="RefSeq" id="WP_323578138.1">
    <property type="nucleotide sequence ID" value="NZ_JAYGJQ010000002.1"/>
</dbReference>
<organism evidence="6 7">
    <name type="scientific">Bacteriovorax antarcticus</name>
    <dbReference type="NCBI Taxonomy" id="3088717"/>
    <lineage>
        <taxon>Bacteria</taxon>
        <taxon>Pseudomonadati</taxon>
        <taxon>Bdellovibrionota</taxon>
        <taxon>Bacteriovoracia</taxon>
        <taxon>Bacteriovoracales</taxon>
        <taxon>Bacteriovoracaceae</taxon>
        <taxon>Bacteriovorax</taxon>
    </lineage>
</organism>
<evidence type="ECO:0000256" key="1">
    <source>
        <dbReference type="PROSITE-ProRule" id="PRU01330"/>
    </source>
</evidence>
<dbReference type="PROSITE" id="PS51986">
    <property type="entry name" value="GS_BETA_GRASP"/>
    <property type="match status" value="1"/>
</dbReference>
<dbReference type="Pfam" id="PF18318">
    <property type="entry name" value="Gln-synt_C-ter"/>
    <property type="match status" value="1"/>
</dbReference>
<feature type="domain" description="GS beta-grasp" evidence="4">
    <location>
        <begin position="95"/>
        <end position="188"/>
    </location>
</feature>
<feature type="domain" description="GS catalytic" evidence="5">
    <location>
        <begin position="193"/>
        <end position="627"/>
    </location>
</feature>
<dbReference type="Pfam" id="PF00120">
    <property type="entry name" value="Gln-synt_C"/>
    <property type="match status" value="1"/>
</dbReference>
<dbReference type="Proteomes" id="UP001302274">
    <property type="component" value="Unassembled WGS sequence"/>
</dbReference>
<name>A0ABU5VYA9_9BACT</name>
<gene>
    <name evidence="6" type="ORF">SHI21_17050</name>
</gene>
<dbReference type="Pfam" id="PF12437">
    <property type="entry name" value="GSIII_N"/>
    <property type="match status" value="1"/>
</dbReference>
<evidence type="ECO:0000259" key="5">
    <source>
        <dbReference type="PROSITE" id="PS51987"/>
    </source>
</evidence>
<dbReference type="SMART" id="SM01230">
    <property type="entry name" value="Gln-synt_C"/>
    <property type="match status" value="1"/>
</dbReference>
<evidence type="ECO:0000259" key="4">
    <source>
        <dbReference type="PROSITE" id="PS51986"/>
    </source>
</evidence>
<dbReference type="PANTHER" id="PTHR42974:SF1">
    <property type="entry name" value="TYPE-3 GLUTAMINE SYNTHETASE"/>
    <property type="match status" value="1"/>
</dbReference>
<dbReference type="Gene3D" id="1.20.120.1560">
    <property type="match status" value="1"/>
</dbReference>
<dbReference type="PANTHER" id="PTHR42974">
    <property type="entry name" value="GLUTAMINE SYNTHETASE"/>
    <property type="match status" value="1"/>
</dbReference>
<dbReference type="EMBL" id="JAYGJQ010000002">
    <property type="protein sequence ID" value="MEA9357942.1"/>
    <property type="molecule type" value="Genomic_DNA"/>
</dbReference>
<protein>
    <submittedName>
        <fullName evidence="6">Glutamine synthetase III</fullName>
    </submittedName>
</protein>
<dbReference type="PROSITE" id="PS00181">
    <property type="entry name" value="GLNA_ATP"/>
    <property type="match status" value="1"/>
</dbReference>
<dbReference type="SUPFAM" id="SSF55931">
    <property type="entry name" value="Glutamine synthetase/guanido kinase"/>
    <property type="match status" value="1"/>
</dbReference>
<comment type="similarity">
    <text evidence="1 2">Belongs to the glutamine synthetase family.</text>
</comment>
<accession>A0ABU5VYA9</accession>
<feature type="compositionally biased region" description="Polar residues" evidence="3">
    <location>
        <begin position="9"/>
        <end position="20"/>
    </location>
</feature>
<comment type="caution">
    <text evidence="6">The sequence shown here is derived from an EMBL/GenBank/DDBJ whole genome shotgun (WGS) entry which is preliminary data.</text>
</comment>
<dbReference type="InterPro" id="IPR014746">
    <property type="entry name" value="Gln_synth/guanido_kin_cat_dom"/>
</dbReference>
<evidence type="ECO:0000313" key="6">
    <source>
        <dbReference type="EMBL" id="MEA9357942.1"/>
    </source>
</evidence>